<dbReference type="SUPFAM" id="SSF52980">
    <property type="entry name" value="Restriction endonuclease-like"/>
    <property type="match status" value="1"/>
</dbReference>
<dbReference type="Proteomes" id="UP000522313">
    <property type="component" value="Unassembled WGS sequence"/>
</dbReference>
<reference evidence="2 3" key="1">
    <citation type="submission" date="2020-08" db="EMBL/GenBank/DDBJ databases">
        <title>The Agave Microbiome: Exploring the role of microbial communities in plant adaptations to desert environments.</title>
        <authorList>
            <person name="Partida-Martinez L.P."/>
        </authorList>
    </citation>
    <scope>NUCLEOTIDE SEQUENCE [LARGE SCALE GENOMIC DNA]</scope>
    <source>
        <strain evidence="2 3">AS3.13</strain>
    </source>
</reference>
<dbReference type="InterPro" id="IPR012296">
    <property type="entry name" value="Nuclease_put_TT1808"/>
</dbReference>
<dbReference type="Pfam" id="PF05685">
    <property type="entry name" value="Uma2"/>
    <property type="match status" value="1"/>
</dbReference>
<sequence length="187" mass="20127">MTVHQPLPPGKYRLTVDDYLRLHDAAAFGDARTELLEGDVFLMSPMHRRHGRAVTGLLIAIDAALRSAELSAKVLGGVSVAMPPHNVPEPDLLITSDPDGDGLVPLASVLLIAEVSDSTLASDLSFKHALYAAAGVPEYWVVDVRNAVIHQMWRPVDEEYAERRVVGFGEPLTAATLSNLTVPTTGL</sequence>
<dbReference type="InterPro" id="IPR008538">
    <property type="entry name" value="Uma2"/>
</dbReference>
<gene>
    <name evidence="2" type="ORF">F4693_002864</name>
</gene>
<dbReference type="Gene3D" id="3.90.1570.10">
    <property type="entry name" value="tt1808, chain A"/>
    <property type="match status" value="1"/>
</dbReference>
<keyword evidence="2" id="KW-0540">Nuclease</keyword>
<dbReference type="RefSeq" id="WP_184506856.1">
    <property type="nucleotide sequence ID" value="NZ_JACHBT010000015.1"/>
</dbReference>
<dbReference type="CDD" id="cd06260">
    <property type="entry name" value="DUF820-like"/>
    <property type="match status" value="1"/>
</dbReference>
<evidence type="ECO:0000313" key="3">
    <source>
        <dbReference type="Proteomes" id="UP000522313"/>
    </source>
</evidence>
<dbReference type="InterPro" id="IPR011335">
    <property type="entry name" value="Restrct_endonuc-II-like"/>
</dbReference>
<dbReference type="EMBL" id="JACHBT010000015">
    <property type="protein sequence ID" value="MBB6505868.1"/>
    <property type="molecule type" value="Genomic_DNA"/>
</dbReference>
<proteinExistence type="predicted"/>
<organism evidence="2 3">
    <name type="scientific">Sphingomonas endophytica</name>
    <dbReference type="NCBI Taxonomy" id="869719"/>
    <lineage>
        <taxon>Bacteria</taxon>
        <taxon>Pseudomonadati</taxon>
        <taxon>Pseudomonadota</taxon>
        <taxon>Alphaproteobacteria</taxon>
        <taxon>Sphingomonadales</taxon>
        <taxon>Sphingomonadaceae</taxon>
        <taxon>Sphingomonas</taxon>
    </lineage>
</organism>
<dbReference type="PANTHER" id="PTHR35400">
    <property type="entry name" value="SLR1083 PROTEIN"/>
    <property type="match status" value="1"/>
</dbReference>
<evidence type="ECO:0000259" key="1">
    <source>
        <dbReference type="Pfam" id="PF05685"/>
    </source>
</evidence>
<dbReference type="GO" id="GO:0004519">
    <property type="term" value="F:endonuclease activity"/>
    <property type="evidence" value="ECO:0007669"/>
    <property type="project" value="UniProtKB-KW"/>
</dbReference>
<keyword evidence="2" id="KW-0378">Hydrolase</keyword>
<keyword evidence="2" id="KW-0255">Endonuclease</keyword>
<accession>A0A7X0JDY4</accession>
<dbReference type="AlphaFoldDB" id="A0A7X0JDY4"/>
<evidence type="ECO:0000313" key="2">
    <source>
        <dbReference type="EMBL" id="MBB6505868.1"/>
    </source>
</evidence>
<name>A0A7X0JDY4_9SPHN</name>
<comment type="caution">
    <text evidence="2">The sequence shown here is derived from an EMBL/GenBank/DDBJ whole genome shotgun (WGS) entry which is preliminary data.</text>
</comment>
<protein>
    <submittedName>
        <fullName evidence="2">Uma2 family endonuclease</fullName>
    </submittedName>
</protein>
<dbReference type="PANTHER" id="PTHR35400:SF3">
    <property type="entry name" value="SLL1072 PROTEIN"/>
    <property type="match status" value="1"/>
</dbReference>
<reference evidence="2 3" key="2">
    <citation type="submission" date="2020-08" db="EMBL/GenBank/DDBJ databases">
        <authorList>
            <person name="Partida-Martinez L."/>
            <person name="Huntemann M."/>
            <person name="Clum A."/>
            <person name="Wang J."/>
            <person name="Palaniappan K."/>
            <person name="Ritter S."/>
            <person name="Chen I.-M."/>
            <person name="Stamatis D."/>
            <person name="Reddy T."/>
            <person name="O'Malley R."/>
            <person name="Daum C."/>
            <person name="Shapiro N."/>
            <person name="Ivanova N."/>
            <person name="Kyrpides N."/>
            <person name="Woyke T."/>
        </authorList>
    </citation>
    <scope>NUCLEOTIDE SEQUENCE [LARGE SCALE GENOMIC DNA]</scope>
    <source>
        <strain evidence="2 3">AS3.13</strain>
    </source>
</reference>
<feature type="domain" description="Putative restriction endonuclease" evidence="1">
    <location>
        <begin position="17"/>
        <end position="182"/>
    </location>
</feature>